<evidence type="ECO:0000313" key="4">
    <source>
        <dbReference type="EMBL" id="OUJ73537.1"/>
    </source>
</evidence>
<feature type="domain" description="SbsA Ig-like" evidence="2">
    <location>
        <begin position="12"/>
        <end position="112"/>
    </location>
</feature>
<dbReference type="PANTHER" id="PTHR46580">
    <property type="entry name" value="SENSOR KINASE-RELATED"/>
    <property type="match status" value="1"/>
</dbReference>
<accession>A0A243WD77</accession>
<dbReference type="InterPro" id="IPR026444">
    <property type="entry name" value="Secre_tail"/>
</dbReference>
<feature type="domain" description="SbsA Ig-like" evidence="2">
    <location>
        <begin position="935"/>
        <end position="1037"/>
    </location>
</feature>
<dbReference type="Gene3D" id="2.30.30.100">
    <property type="match status" value="1"/>
</dbReference>
<comment type="caution">
    <text evidence="4">The sequence shown here is derived from an EMBL/GenBank/DDBJ whole genome shotgun (WGS) entry which is preliminary data.</text>
</comment>
<dbReference type="Pfam" id="PF13517">
    <property type="entry name" value="FG-GAP_3"/>
    <property type="match status" value="10"/>
</dbReference>
<dbReference type="EMBL" id="MTSE01000006">
    <property type="protein sequence ID" value="OUJ73537.1"/>
    <property type="molecule type" value="Genomic_DNA"/>
</dbReference>
<dbReference type="PANTHER" id="PTHR46580:SF2">
    <property type="entry name" value="MAM DOMAIN-CONTAINING PROTEIN"/>
    <property type="match status" value="1"/>
</dbReference>
<dbReference type="SUPFAM" id="SSF69318">
    <property type="entry name" value="Integrin alpha N-terminal domain"/>
    <property type="match status" value="4"/>
</dbReference>
<keyword evidence="1" id="KW-0732">Signal</keyword>
<evidence type="ECO:0000259" key="3">
    <source>
        <dbReference type="Pfam" id="PF18962"/>
    </source>
</evidence>
<reference evidence="4 5" key="1">
    <citation type="submission" date="2017-01" db="EMBL/GenBank/DDBJ databases">
        <title>A new Hymenobacter.</title>
        <authorList>
            <person name="Liang Y."/>
            <person name="Feng F."/>
        </authorList>
    </citation>
    <scope>NUCLEOTIDE SEQUENCE [LARGE SCALE GENOMIC DNA]</scope>
    <source>
        <strain evidence="4">MIMBbqt21</strain>
    </source>
</reference>
<sequence>MLVLLAGVAQAQAPTATSFLPAQNARSAARTTDVVVSFNQVLGSSNAQQALKVFSQQAGGQKAGTTTINGKTLTFKSDNEFKPGETVTAIVTGAARGSNGAAVTPQVFQFTTAVAPSAATFSGGSEISVGRGPRRAKIGDVDGDGDLDLLTATSLGSTGTVSIRLNDGKASFSNGGEVALSEGPQDLALGDLDGDGDLDFVTIGGTVARVSLNNGAGRFTTGPATALGSGLALSVALGDVDGDGDLDLVTVRSLNGVSVRLNNGNGTFSGTQDLQTGFNPQEVVLGDIDSDGDLDLLTANNLYGSASTVGVRVNDGDGNFSGTWEYPVGLGAMSLTLGDVNGDGDLDLLTANVSSNTVSVRLNDSKGVFKNAADVSVGIRPTNVTVGDLDGDGDLDLLTTNNNFSNGTPQAGTVSVRLNNGAGGFSGTQEVDTKVVGPAHAALGDLDGDGDLDFATANADFEEGKVTVRLNQPATTPLVVTSVSPTRNARAAAKATEVSVSFNQELSNTTATQQALKVFGQQAGGKKAGAVRVSGNTLSFKSNADFRAGETVFATLTATARGNSGVALTKPQVFQFTTATSPSAGTFGGGSEVAVVGVPYAVSSGLTTGDVDGDGNPDLLTTNPLNNLVSVRLNDKRGNFSGTQEVPVGSRPENIVLGDVDGDGDLDLVVVNQGTTANNFAGTVSVRLNDGKGGFTGTQEVSVGRAPYDVTLGDVDADGDLDFIASNGGNMTASVRLNDGAGTFSAGQEITIGISPFAAVLGDIDGDGDLDLLAGNYYASSVITRLNNGDGTFSAGKTIVAGGQPAGLAVGDIDGDGDLDLLATAFLGGVDVRVNDGEGNFSGTQVIPGISNFSLGDVDGDGDLDVVGIGGGLNTASVRLNNGAGAFSPGQLLTVGAGAGTLTLSDVDGDGDLDVLTRSKNNNNNSVSVRLNQAAALEVVSTWPVRNINTAARGTDVAASFNRPLDNTPATRQATSVFSQQAGGKKTGTLTVSGAVLSFNPDENFKAGETVFATVAAKVQGQNAASLTTPQVFQFTTTTAIAPAVFRGGTDPAVGTNPQGVTLGDVDGDGDLDVLTANNLANSVANGTVSIRLNNGDGTYTDGQEVTVGRGPYSVKLADIDGDGDLDLLTPNSNVNSVSMRFNNGNGRFVGNQEVAVGNLPHDIALGDIDGDGDLDLLAANYTVANSLTTSTVSVRLNNGNGIFSSYQEVLVGSRPLTVALGDVDNDGDLDFVTASSNGTTVSVRLNNGSGTFTGSQEVLAGFNPAAAVLGDVDNDGDLDLLAVNYFNYANTSRYTSSTVSVRLNDGEGTFSGTQQVSVGEGANSLALGDANGDKFLDLFVSNSLSKTVSLRLNDTKGAFLGTQQITTGSEPVSLAVGDLDDNGTLDLVVANYSSNDVSVRLNTQESVAERVLATAPAGLTEQINVYPNPAHSAVRLLLPQALAKQALQVSLLNALGQTVLERQFTAAQVVDGPELDLSTLPTGLYTVQMRTSAGLVTKRLMVE</sequence>
<feature type="domain" description="SbsA Ig-like" evidence="2">
    <location>
        <begin position="475"/>
        <end position="578"/>
    </location>
</feature>
<gene>
    <name evidence="4" type="ORF">BXP70_14170</name>
</gene>
<dbReference type="Pfam" id="PF13205">
    <property type="entry name" value="Big_5"/>
    <property type="match status" value="3"/>
</dbReference>
<dbReference type="Pfam" id="PF18962">
    <property type="entry name" value="Por_Secre_tail"/>
    <property type="match status" value="1"/>
</dbReference>
<organism evidence="4 5">
    <name type="scientific">Hymenobacter crusticola</name>
    <dbReference type="NCBI Taxonomy" id="1770526"/>
    <lineage>
        <taxon>Bacteria</taxon>
        <taxon>Pseudomonadati</taxon>
        <taxon>Bacteroidota</taxon>
        <taxon>Cytophagia</taxon>
        <taxon>Cytophagales</taxon>
        <taxon>Hymenobacteraceae</taxon>
        <taxon>Hymenobacter</taxon>
    </lineage>
</organism>
<dbReference type="Gene3D" id="2.130.10.130">
    <property type="entry name" value="Integrin alpha, N-terminal"/>
    <property type="match status" value="5"/>
</dbReference>
<dbReference type="InterPro" id="IPR028994">
    <property type="entry name" value="Integrin_alpha_N"/>
</dbReference>
<proteinExistence type="predicted"/>
<dbReference type="NCBIfam" id="TIGR04183">
    <property type="entry name" value="Por_Secre_tail"/>
    <property type="match status" value="1"/>
</dbReference>
<evidence type="ECO:0000313" key="5">
    <source>
        <dbReference type="Proteomes" id="UP000194873"/>
    </source>
</evidence>
<evidence type="ECO:0000259" key="2">
    <source>
        <dbReference type="Pfam" id="PF13205"/>
    </source>
</evidence>
<dbReference type="Proteomes" id="UP000194873">
    <property type="component" value="Unassembled WGS sequence"/>
</dbReference>
<dbReference type="InterPro" id="IPR032812">
    <property type="entry name" value="SbsA_Ig"/>
</dbReference>
<protein>
    <recommendedName>
        <fullName evidence="6">SbsA Ig-like domain-containing protein</fullName>
    </recommendedName>
</protein>
<evidence type="ECO:0000256" key="1">
    <source>
        <dbReference type="ARBA" id="ARBA00022729"/>
    </source>
</evidence>
<name>A0A243WD77_9BACT</name>
<keyword evidence="5" id="KW-1185">Reference proteome</keyword>
<feature type="domain" description="Secretion system C-terminal sorting" evidence="3">
    <location>
        <begin position="1426"/>
        <end position="1503"/>
    </location>
</feature>
<dbReference type="InterPro" id="IPR013517">
    <property type="entry name" value="FG-GAP"/>
</dbReference>
<evidence type="ECO:0008006" key="6">
    <source>
        <dbReference type="Google" id="ProtNLM"/>
    </source>
</evidence>